<dbReference type="WBParaSite" id="jg9926">
    <property type="protein sequence ID" value="jg9926"/>
    <property type="gene ID" value="jg9926"/>
</dbReference>
<feature type="compositionally biased region" description="Basic residues" evidence="1">
    <location>
        <begin position="30"/>
        <end position="41"/>
    </location>
</feature>
<sequence>MPHSSVHNENLHLCYGYDSSKILVEFNGRKNSKRQRHRRQKFGSSAISGSTKSDHNSSNIEIHCDINVKIGSTEQSETAPSLSPFEITWQRFVAEGFSSLSDNQASLKEQLQRVEIKLNLYVQPSFAHMTPIHSMQDKIPVNSANQRMHKMMFTKDGTVNVVISVLYFNEKLWIKLYRTDPDAKQYFFYHAAVVLRVESFDEQTLQLDGHALSGPLDFRVIEEKRCLLLFKISPVRFNLEMAAESTTGSDDKAGAETDLDLQEEEKMDNLGDQGYFGQLLTCLEGDISFSDASSGQASIHTNALDGAPFLDDEMDIDVITVDDDAAMPLSETVLAEHKGMEGQVFEPITNYDDFANSLNDPDRTAFLGYSQSVENSRAASINEEGNNEILNKVFICCVKSLLR</sequence>
<dbReference type="AlphaFoldDB" id="A0A915EUE4"/>
<dbReference type="Proteomes" id="UP000887574">
    <property type="component" value="Unplaced"/>
</dbReference>
<organism evidence="2 3">
    <name type="scientific">Ditylenchus dipsaci</name>
    <dbReference type="NCBI Taxonomy" id="166011"/>
    <lineage>
        <taxon>Eukaryota</taxon>
        <taxon>Metazoa</taxon>
        <taxon>Ecdysozoa</taxon>
        <taxon>Nematoda</taxon>
        <taxon>Chromadorea</taxon>
        <taxon>Rhabditida</taxon>
        <taxon>Tylenchina</taxon>
        <taxon>Tylenchomorpha</taxon>
        <taxon>Sphaerularioidea</taxon>
        <taxon>Anguinidae</taxon>
        <taxon>Anguininae</taxon>
        <taxon>Ditylenchus</taxon>
    </lineage>
</organism>
<proteinExistence type="predicted"/>
<protein>
    <submittedName>
        <fullName evidence="3">Uncharacterized protein</fullName>
    </submittedName>
</protein>
<feature type="compositionally biased region" description="Polar residues" evidence="1">
    <location>
        <begin position="42"/>
        <end position="58"/>
    </location>
</feature>
<feature type="region of interest" description="Disordered" evidence="1">
    <location>
        <begin position="28"/>
        <end position="58"/>
    </location>
</feature>
<evidence type="ECO:0000256" key="1">
    <source>
        <dbReference type="SAM" id="MobiDB-lite"/>
    </source>
</evidence>
<reference evidence="3" key="1">
    <citation type="submission" date="2022-11" db="UniProtKB">
        <authorList>
            <consortium name="WormBaseParasite"/>
        </authorList>
    </citation>
    <scope>IDENTIFICATION</scope>
</reference>
<keyword evidence="2" id="KW-1185">Reference proteome</keyword>
<evidence type="ECO:0000313" key="3">
    <source>
        <dbReference type="WBParaSite" id="jg9926"/>
    </source>
</evidence>
<evidence type="ECO:0000313" key="2">
    <source>
        <dbReference type="Proteomes" id="UP000887574"/>
    </source>
</evidence>
<name>A0A915EUE4_9BILA</name>
<accession>A0A915EUE4</accession>